<dbReference type="GO" id="GO:0032153">
    <property type="term" value="C:cell division site"/>
    <property type="evidence" value="ECO:0007669"/>
    <property type="project" value="UniProtKB-UniRule"/>
</dbReference>
<protein>
    <recommendedName>
        <fullName evidence="5 6">Cell division protein FtsZ</fullName>
    </recommendedName>
</protein>
<dbReference type="SMART" id="SM00864">
    <property type="entry name" value="Tubulin"/>
    <property type="match status" value="1"/>
</dbReference>
<dbReference type="RefSeq" id="WP_133612042.1">
    <property type="nucleotide sequence ID" value="NZ_SNYW01000006.1"/>
</dbReference>
<keyword evidence="2 5" id="KW-0963">Cytoplasm</keyword>
<feature type="domain" description="Tubulin/FtsZ 2-layer sandwich" evidence="10">
    <location>
        <begin position="211"/>
        <end position="329"/>
    </location>
</feature>
<dbReference type="CDD" id="cd02201">
    <property type="entry name" value="FtsZ_type1"/>
    <property type="match status" value="1"/>
</dbReference>
<dbReference type="PANTHER" id="PTHR30314:SF3">
    <property type="entry name" value="MITOCHONDRIAL DIVISION PROTEIN FSZA"/>
    <property type="match status" value="1"/>
</dbReference>
<dbReference type="NCBIfam" id="TIGR00065">
    <property type="entry name" value="ftsZ"/>
    <property type="match status" value="1"/>
</dbReference>
<dbReference type="InterPro" id="IPR020805">
    <property type="entry name" value="Cell_div_FtsZ_CS"/>
</dbReference>
<dbReference type="Pfam" id="PF00091">
    <property type="entry name" value="Tubulin"/>
    <property type="match status" value="1"/>
</dbReference>
<dbReference type="InterPro" id="IPR024757">
    <property type="entry name" value="FtsZ_C"/>
</dbReference>
<dbReference type="InterPro" id="IPR000158">
    <property type="entry name" value="Cell_div_FtsZ"/>
</dbReference>
<accession>A0A4R6WUX9</accession>
<dbReference type="FunFam" id="3.30.1330.20:FF:000011">
    <property type="entry name" value="Cell division protein FtsZ"/>
    <property type="match status" value="1"/>
</dbReference>
<evidence type="ECO:0000256" key="2">
    <source>
        <dbReference type="ARBA" id="ARBA00022490"/>
    </source>
</evidence>
<evidence type="ECO:0000256" key="3">
    <source>
        <dbReference type="ARBA" id="ARBA00022741"/>
    </source>
</evidence>
<evidence type="ECO:0000259" key="9">
    <source>
        <dbReference type="SMART" id="SM00864"/>
    </source>
</evidence>
<dbReference type="InterPro" id="IPR003008">
    <property type="entry name" value="Tubulin_FtsZ_GTPase"/>
</dbReference>
<evidence type="ECO:0000256" key="1">
    <source>
        <dbReference type="ARBA" id="ARBA00009690"/>
    </source>
</evidence>
<feature type="region of interest" description="Disordered" evidence="8">
    <location>
        <begin position="495"/>
        <end position="520"/>
    </location>
</feature>
<feature type="binding site" evidence="5">
    <location>
        <position position="143"/>
    </location>
    <ligand>
        <name>GTP</name>
        <dbReference type="ChEBI" id="CHEBI:37565"/>
    </ligand>
</feature>
<dbReference type="Proteomes" id="UP000295783">
    <property type="component" value="Unassembled WGS sequence"/>
</dbReference>
<evidence type="ECO:0000256" key="4">
    <source>
        <dbReference type="ARBA" id="ARBA00023134"/>
    </source>
</evidence>
<evidence type="ECO:0000313" key="11">
    <source>
        <dbReference type="EMBL" id="TDQ83970.1"/>
    </source>
</evidence>
<dbReference type="GO" id="GO:0051258">
    <property type="term" value="P:protein polymerization"/>
    <property type="evidence" value="ECO:0007669"/>
    <property type="project" value="UniProtKB-UniRule"/>
</dbReference>
<dbReference type="EMBL" id="SNYW01000006">
    <property type="protein sequence ID" value="TDQ83970.1"/>
    <property type="molecule type" value="Genomic_DNA"/>
</dbReference>
<feature type="compositionally biased region" description="Low complexity" evidence="8">
    <location>
        <begin position="509"/>
        <end position="520"/>
    </location>
</feature>
<dbReference type="GO" id="GO:0005737">
    <property type="term" value="C:cytoplasm"/>
    <property type="evidence" value="ECO:0007669"/>
    <property type="project" value="UniProtKB-SubCell"/>
</dbReference>
<dbReference type="InterPro" id="IPR045061">
    <property type="entry name" value="FtsZ/CetZ"/>
</dbReference>
<feature type="binding site" evidence="5">
    <location>
        <begin position="25"/>
        <end position="29"/>
    </location>
    <ligand>
        <name>GTP</name>
        <dbReference type="ChEBI" id="CHEBI:37565"/>
    </ligand>
</feature>
<reference evidence="11 12" key="1">
    <citation type="submission" date="2019-03" db="EMBL/GenBank/DDBJ databases">
        <title>Genomic Encyclopedia of Type Strains, Phase III (KMG-III): the genomes of soil and plant-associated and newly described type strains.</title>
        <authorList>
            <person name="Whitman W."/>
        </authorList>
    </citation>
    <scope>NUCLEOTIDE SEQUENCE [LARGE SCALE GENOMIC DNA]</scope>
    <source>
        <strain evidence="11 12">CGMCC 1.7660</strain>
    </source>
</reference>
<dbReference type="InterPro" id="IPR008280">
    <property type="entry name" value="Tub_FtsZ_C"/>
</dbReference>
<dbReference type="AlphaFoldDB" id="A0A4R6WUX9"/>
<dbReference type="GO" id="GO:0000917">
    <property type="term" value="P:division septum assembly"/>
    <property type="evidence" value="ECO:0007669"/>
    <property type="project" value="UniProtKB-KW"/>
</dbReference>
<dbReference type="Gene3D" id="3.40.50.1440">
    <property type="entry name" value="Tubulin/FtsZ, GTPase domain"/>
    <property type="match status" value="1"/>
</dbReference>
<evidence type="ECO:0000313" key="12">
    <source>
        <dbReference type="Proteomes" id="UP000295783"/>
    </source>
</evidence>
<keyword evidence="3 5" id="KW-0547">Nucleotide-binding</keyword>
<dbReference type="PANTHER" id="PTHR30314">
    <property type="entry name" value="CELL DIVISION PROTEIN FTSZ-RELATED"/>
    <property type="match status" value="1"/>
</dbReference>
<dbReference type="Pfam" id="PF12327">
    <property type="entry name" value="FtsZ_C"/>
    <property type="match status" value="1"/>
</dbReference>
<name>A0A4R6WUX9_9PROT</name>
<dbReference type="SUPFAM" id="SSF55307">
    <property type="entry name" value="Tubulin C-terminal domain-like"/>
    <property type="match status" value="1"/>
</dbReference>
<dbReference type="SUPFAM" id="SSF52490">
    <property type="entry name" value="Tubulin nucleotide-binding domain-like"/>
    <property type="match status" value="1"/>
</dbReference>
<comment type="subunit">
    <text evidence="5">Homodimer. Polymerizes to form a dynamic ring structure in a strictly GTP-dependent manner. Interacts directly with several other division proteins.</text>
</comment>
<keyword evidence="5 7" id="KW-0131">Cell cycle</keyword>
<dbReference type="HAMAP" id="MF_00909">
    <property type="entry name" value="FtsZ"/>
    <property type="match status" value="1"/>
</dbReference>
<dbReference type="PROSITE" id="PS01135">
    <property type="entry name" value="FTSZ_2"/>
    <property type="match status" value="1"/>
</dbReference>
<comment type="caution">
    <text evidence="11">The sequence shown here is derived from an EMBL/GenBank/DDBJ whole genome shotgun (WGS) entry which is preliminary data.</text>
</comment>
<keyword evidence="12" id="KW-1185">Reference proteome</keyword>
<evidence type="ECO:0000256" key="6">
    <source>
        <dbReference type="NCBIfam" id="TIGR00065"/>
    </source>
</evidence>
<keyword evidence="5 7" id="KW-0717">Septation</keyword>
<evidence type="ECO:0000256" key="7">
    <source>
        <dbReference type="RuleBase" id="RU000631"/>
    </source>
</evidence>
<dbReference type="GO" id="GO:0043093">
    <property type="term" value="P:FtsZ-dependent cytokinesis"/>
    <property type="evidence" value="ECO:0007669"/>
    <property type="project" value="UniProtKB-UniRule"/>
</dbReference>
<gene>
    <name evidence="5" type="primary">ftsZ</name>
    <name evidence="11" type="ORF">A8950_0515</name>
</gene>
<feature type="region of interest" description="Disordered" evidence="8">
    <location>
        <begin position="538"/>
        <end position="600"/>
    </location>
</feature>
<organism evidence="11 12">
    <name type="scientific">Dongia mobilis</name>
    <dbReference type="NCBI Taxonomy" id="578943"/>
    <lineage>
        <taxon>Bacteria</taxon>
        <taxon>Pseudomonadati</taxon>
        <taxon>Pseudomonadota</taxon>
        <taxon>Alphaproteobacteria</taxon>
        <taxon>Rhodospirillales</taxon>
        <taxon>Dongiaceae</taxon>
        <taxon>Dongia</taxon>
    </lineage>
</organism>
<keyword evidence="5 7" id="KW-0132">Cell division</keyword>
<feature type="domain" description="Tubulin/FtsZ GTPase" evidence="9">
    <location>
        <begin position="17"/>
        <end position="209"/>
    </location>
</feature>
<dbReference type="OrthoDB" id="9813375at2"/>
<feature type="binding site" evidence="5">
    <location>
        <begin position="112"/>
        <end position="114"/>
    </location>
    <ligand>
        <name>GTP</name>
        <dbReference type="ChEBI" id="CHEBI:37565"/>
    </ligand>
</feature>
<dbReference type="GO" id="GO:0003924">
    <property type="term" value="F:GTPase activity"/>
    <property type="evidence" value="ECO:0007669"/>
    <property type="project" value="UniProtKB-UniRule"/>
</dbReference>
<dbReference type="FunFam" id="3.40.50.1440:FF:000001">
    <property type="entry name" value="Cell division protein FtsZ"/>
    <property type="match status" value="1"/>
</dbReference>
<evidence type="ECO:0000256" key="8">
    <source>
        <dbReference type="SAM" id="MobiDB-lite"/>
    </source>
</evidence>
<evidence type="ECO:0000259" key="10">
    <source>
        <dbReference type="SMART" id="SM00865"/>
    </source>
</evidence>
<comment type="function">
    <text evidence="5 7">Essential cell division protein that forms a contractile ring structure (Z ring) at the future cell division site. The regulation of the ring assembly controls the timing and the location of cell division. One of the functions of the FtsZ ring is to recruit other cell division proteins to the septum to produce a new cell wall between the dividing cells. Binds GTP and shows GTPase activity.</text>
</comment>
<dbReference type="InterPro" id="IPR037103">
    <property type="entry name" value="Tubulin/FtsZ-like_C"/>
</dbReference>
<keyword evidence="4 5" id="KW-0342">GTP-binding</keyword>
<sequence>MTLNLSLPQDPFDIRPKITVIGVGGAGGNAVNNMIRSKLEGVEFMVANTDAQALQQSLCERRIQLGSTVTKGLGAGARPDIGRASAEEAVREIAEQLAGSNMAFITAGMGGGTGTGAAPVVAQIAREQGILTVGVVTKPFHFEGAHRMRLADSGIQELQQYVDTLIIIPNQNLFRIANEKTTFADAFKMADEVLYSGVRGVTDLMVMPGLINLDFADIRAVMSEMGKAMMGTGEATGDNRAIAAAEAAISNPLLDEVSMKGARGVLINITGGMDMTLFEVDEAANRIRDEVDPDANIIFGSTFDQSLDGKIRISVVATGIESVAQMQPRGNAAGGLSIVARNPHPQAAVTAGAEERSAGISVQPVAMPAGAVTAHAAPRAAMGQVQMPQPHMSQPQMGHMQMATPTMGANALQAQPARPILKDEMSALEAIAGRSVVQAQERGEPTGGAFIAPPAMEARSSQPAVSQPVVSPPVVTQPQVAQPVAQPQVTASGRATGALPAGYDGVPPQALQAGADAGQAEVRRRPPSLFEKMTSRFAGQGKNAGPAAQPAQPRTEPRVRNEAQAGYQPSFNLDPAERIGTSRSEEETLDIPAFLRRQAN</sequence>
<dbReference type="PRINTS" id="PR00423">
    <property type="entry name" value="CELLDVISFTSZ"/>
</dbReference>
<comment type="similarity">
    <text evidence="1 5 7">Belongs to the FtsZ family.</text>
</comment>
<proteinExistence type="inferred from homology"/>
<dbReference type="PROSITE" id="PS01134">
    <property type="entry name" value="FTSZ_1"/>
    <property type="match status" value="1"/>
</dbReference>
<feature type="binding site" evidence="5">
    <location>
        <position position="147"/>
    </location>
    <ligand>
        <name>GTP</name>
        <dbReference type="ChEBI" id="CHEBI:37565"/>
    </ligand>
</feature>
<feature type="binding site" evidence="5">
    <location>
        <position position="191"/>
    </location>
    <ligand>
        <name>GTP</name>
        <dbReference type="ChEBI" id="CHEBI:37565"/>
    </ligand>
</feature>
<comment type="subcellular location">
    <subcellularLocation>
        <location evidence="5">Cytoplasm</location>
    </subcellularLocation>
    <text evidence="5">Assembles at midcell at the inner surface of the cytoplasmic membrane.</text>
</comment>
<dbReference type="InterPro" id="IPR018316">
    <property type="entry name" value="Tubulin/FtsZ_2-layer-sand-dom"/>
</dbReference>
<dbReference type="Gene3D" id="3.30.1330.20">
    <property type="entry name" value="Tubulin/FtsZ, C-terminal domain"/>
    <property type="match status" value="1"/>
</dbReference>
<evidence type="ECO:0000256" key="5">
    <source>
        <dbReference type="HAMAP-Rule" id="MF_00909"/>
    </source>
</evidence>
<dbReference type="GO" id="GO:0005525">
    <property type="term" value="F:GTP binding"/>
    <property type="evidence" value="ECO:0007669"/>
    <property type="project" value="UniProtKB-UniRule"/>
</dbReference>
<dbReference type="SMART" id="SM00865">
    <property type="entry name" value="Tubulin_C"/>
    <property type="match status" value="1"/>
</dbReference>
<dbReference type="InterPro" id="IPR036525">
    <property type="entry name" value="Tubulin/FtsZ_GTPase_sf"/>
</dbReference>